<dbReference type="SUPFAM" id="SSF56112">
    <property type="entry name" value="Protein kinase-like (PK-like)"/>
    <property type="match status" value="1"/>
</dbReference>
<evidence type="ECO:0000313" key="8">
    <source>
        <dbReference type="EMBL" id="KAG5961169.1"/>
    </source>
</evidence>
<evidence type="ECO:0000259" key="7">
    <source>
        <dbReference type="Pfam" id="PF01636"/>
    </source>
</evidence>
<dbReference type="PANTHER" id="PTHR36091">
    <property type="entry name" value="ALTERED INHERITANCE OF MITOCHONDRIA PROTEIN 9, MITOCHONDRIAL"/>
    <property type="match status" value="1"/>
</dbReference>
<name>A0ABQ7PEE6_9HYPO</name>
<evidence type="ECO:0000313" key="9">
    <source>
        <dbReference type="Proteomes" id="UP000742024"/>
    </source>
</evidence>
<dbReference type="Proteomes" id="UP000742024">
    <property type="component" value="Unassembled WGS sequence"/>
</dbReference>
<gene>
    <name evidence="8" type="ORF">E4U57_007826</name>
</gene>
<evidence type="ECO:0000256" key="2">
    <source>
        <dbReference type="ARBA" id="ARBA00005543"/>
    </source>
</evidence>
<organism evidence="8 9">
    <name type="scientific">Claviceps arundinis</name>
    <dbReference type="NCBI Taxonomy" id="1623583"/>
    <lineage>
        <taxon>Eukaryota</taxon>
        <taxon>Fungi</taxon>
        <taxon>Dikarya</taxon>
        <taxon>Ascomycota</taxon>
        <taxon>Pezizomycotina</taxon>
        <taxon>Sordariomycetes</taxon>
        <taxon>Hypocreomycetidae</taxon>
        <taxon>Hypocreales</taxon>
        <taxon>Clavicipitaceae</taxon>
        <taxon>Claviceps</taxon>
    </lineage>
</organism>
<evidence type="ECO:0000256" key="3">
    <source>
        <dbReference type="ARBA" id="ARBA00016197"/>
    </source>
</evidence>
<dbReference type="Gene3D" id="3.90.1200.10">
    <property type="match status" value="1"/>
</dbReference>
<keyword evidence="9" id="KW-1185">Reference proteome</keyword>
<reference evidence="8 9" key="1">
    <citation type="journal article" date="2020" name="bioRxiv">
        <title>Whole genome comparisons of ergot fungi reveals the divergence and evolution of species within the genus Claviceps are the result of varying mechanisms driving genome evolution and host range expansion.</title>
        <authorList>
            <person name="Wyka S.A."/>
            <person name="Mondo S.J."/>
            <person name="Liu M."/>
            <person name="Dettman J."/>
            <person name="Nalam V."/>
            <person name="Broders K.D."/>
        </authorList>
    </citation>
    <scope>NUCLEOTIDE SEQUENCE [LARGE SCALE GENOMIC DNA]</scope>
    <source>
        <strain evidence="8 9">LM583</strain>
    </source>
</reference>
<evidence type="ECO:0000256" key="6">
    <source>
        <dbReference type="ARBA" id="ARBA00031849"/>
    </source>
</evidence>
<evidence type="ECO:0000256" key="1">
    <source>
        <dbReference type="ARBA" id="ARBA00004173"/>
    </source>
</evidence>
<evidence type="ECO:0000256" key="5">
    <source>
        <dbReference type="ARBA" id="ARBA00023128"/>
    </source>
</evidence>
<dbReference type="PANTHER" id="PTHR36091:SF1">
    <property type="entry name" value="ALTERED INHERITANCE OF MITOCHONDRIA PROTEIN 9, MITOCHONDRIAL"/>
    <property type="match status" value="1"/>
</dbReference>
<dbReference type="Pfam" id="PF01636">
    <property type="entry name" value="APH"/>
    <property type="match status" value="1"/>
</dbReference>
<sequence length="545" mass="61378">MDINSEIDAPDSSELFSVISGGCVRYGDYQFAQRHYESGISEVIQRHCEFNVSELARRAAQAVQADRCLSIKKYPDGMYNRTLLLTMDNGKEVVAKVPNPNAGQPHFTTASEVATMKFVREVLSTDLPQVYDWSSKAQETPVGAEFILMEKLNGMELEEVWPDMDLQGRLDVVKAVAAYQESWASVSFEQFGSLYFAEDFKGENVKALVYTDENGRRVEDSRFVVGSSTSRLMFDDGRDGIDFDRGPWNSLEDYHTAIGNREIACVQQVPHLPSSYLCLSGPGLYQPTREKKVTALQTYLKLLKYILPTDRSLGSSHLWHSDLHAGNVLVDPGDRTRIVGIIDWQSTELSPLYFHARQPPFIDHIGPQLHGLERAVLSPDYDQLKGNAKEAATSLYCNQVLCSMYRGLLYYRNPKVFKCLEFQRSLSFGLLLLARAILNDGEAAYLAVASELEEEWETLPGAQGMAYPLTFSPKERQMIQEDLECATVAREALQRLKDRLDETLPAKGVVLQNELKEKKDAFSEAMDQVISEFEIIRSKSDAQVL</sequence>
<dbReference type="InterPro" id="IPR011009">
    <property type="entry name" value="Kinase-like_dom_sf"/>
</dbReference>
<comment type="similarity">
    <text evidence="2">Belongs to the AIM9 family.</text>
</comment>
<keyword evidence="5" id="KW-0496">Mitochondrion</keyword>
<dbReference type="InterPro" id="IPR051035">
    <property type="entry name" value="Mito_inheritance_9"/>
</dbReference>
<comment type="caution">
    <text evidence="8">The sequence shown here is derived from an EMBL/GenBank/DDBJ whole genome shotgun (WGS) entry which is preliminary data.</text>
</comment>
<dbReference type="EMBL" id="SRPR01000085">
    <property type="protein sequence ID" value="KAG5961169.1"/>
    <property type="molecule type" value="Genomic_DNA"/>
</dbReference>
<accession>A0ABQ7PEE6</accession>
<comment type="subcellular location">
    <subcellularLocation>
        <location evidence="1">Mitochondrion</location>
    </subcellularLocation>
</comment>
<feature type="domain" description="Aminoglycoside phosphotransferase" evidence="7">
    <location>
        <begin position="71"/>
        <end position="353"/>
    </location>
</feature>
<evidence type="ECO:0000256" key="4">
    <source>
        <dbReference type="ARBA" id="ARBA00022946"/>
    </source>
</evidence>
<proteinExistence type="inferred from homology"/>
<keyword evidence="4" id="KW-0809">Transit peptide</keyword>
<protein>
    <recommendedName>
        <fullName evidence="3">Altered inheritance of mitochondria protein 9, mitochondrial</fullName>
    </recommendedName>
    <alternativeName>
        <fullName evidence="6">Found in mitochondrial proteome protein 29</fullName>
    </alternativeName>
</protein>
<dbReference type="InterPro" id="IPR002575">
    <property type="entry name" value="Aminoglycoside_PTrfase"/>
</dbReference>